<sequence>MSTQDSLRIIDKRQTISGTEYLFNSEEWIASSTSRIVNPELVELYEYLHNSGFRKDANVFNTLLRPRLVMPKGTRKRIQSSSGTLIALSPTTPLAGDSENINAGATSVNIDPLGQDADQIADMSFDQEDDESRDGISTPPPSKKPRIAVLRKEGSLGLNQLSIESMSNDGDSSELKDGQDSKPASPSISTPSSLKDIDQKSPAGDSGSGSTPIPGPKRAKKAMAVVEFNKNTENLISVYFKSGLDATGVEVFDIHLGPLRRPSKDFIAAFFYAVILSPLTDSATIEAAIHLLDRVLTLHGPEPFQAMWDVQKRRREFADGSSPFSKTSASSDHDDIKRCTMSSRSSSSGNKKPLSLRDLSSAALAGRLPSWNDIWDVIKAEFGLDTKDESKQYNSLQEHQIRLRLNGNEDTVDLEQPSNELDDEHLEGNGSRSGKVISEEQEIREEVGRAIVSFLLRVLEQDAVLNNLSKMSFFCRDALAVNRYTSSHSVRQTLDLAFHIIGLATSSRYFEPHSRLYSTASSSMTKPLAKPARATSPWPVNERCTLNSKGLEILQLGQQIILLMVRFIQAGELLPGKGLEELAREVISRMSKVNKDWKLPSSSSSFVSPCLLERHNLDQTEVFLKMLIQGPCLLEAGTGSGASVKLRRDALLKQQANGVIGATTDSVIIEHDDSTGMFKSQIGTCTGSSVFVMILVDLWFRTNTTASNPGNILNFEAVVERYTVPGQLRRSTTAPVSTASTTTATTAAKGGARKPRGSSQTTASATFSTASGTSQILSDEELHLKSSEVADDDQPSFAQWNAKDLEEIEWTVMMTEVLIWAWIEARGIRRKDIQNTGLEQVLFPEEVGPPSLKAYPRSGWLLMSEVLDEVGGILKTRWEQLESVIDAALLVEDLGLR</sequence>
<evidence type="ECO:0000313" key="3">
    <source>
        <dbReference type="Proteomes" id="UP001194696"/>
    </source>
</evidence>
<protein>
    <submittedName>
        <fullName evidence="2">Uncharacterized protein</fullName>
    </submittedName>
</protein>
<keyword evidence="3" id="KW-1185">Reference proteome</keyword>
<accession>A0ABQ7K4S5</accession>
<feature type="compositionally biased region" description="Polar residues" evidence="1">
    <location>
        <begin position="99"/>
        <end position="109"/>
    </location>
</feature>
<evidence type="ECO:0000313" key="2">
    <source>
        <dbReference type="EMBL" id="KAG0291066.1"/>
    </source>
</evidence>
<dbReference type="EMBL" id="JAAAIM010000260">
    <property type="protein sequence ID" value="KAG0291066.1"/>
    <property type="molecule type" value="Genomic_DNA"/>
</dbReference>
<dbReference type="Proteomes" id="UP001194696">
    <property type="component" value="Unassembled WGS sequence"/>
</dbReference>
<feature type="region of interest" description="Disordered" evidence="1">
    <location>
        <begin position="319"/>
        <end position="354"/>
    </location>
</feature>
<evidence type="ECO:0000256" key="1">
    <source>
        <dbReference type="SAM" id="MobiDB-lite"/>
    </source>
</evidence>
<feature type="region of interest" description="Disordered" evidence="1">
    <location>
        <begin position="89"/>
        <end position="112"/>
    </location>
</feature>
<gene>
    <name evidence="2" type="ORF">BGZ96_005532</name>
</gene>
<comment type="caution">
    <text evidence="2">The sequence shown here is derived from an EMBL/GenBank/DDBJ whole genome shotgun (WGS) entry which is preliminary data.</text>
</comment>
<reference evidence="2 3" key="1">
    <citation type="journal article" date="2020" name="Fungal Divers.">
        <title>Resolving the Mortierellaceae phylogeny through synthesis of multi-gene phylogenetics and phylogenomics.</title>
        <authorList>
            <person name="Vandepol N."/>
            <person name="Liber J."/>
            <person name="Desiro A."/>
            <person name="Na H."/>
            <person name="Kennedy M."/>
            <person name="Barry K."/>
            <person name="Grigoriev I.V."/>
            <person name="Miller A.N."/>
            <person name="O'Donnell K."/>
            <person name="Stajich J.E."/>
            <person name="Bonito G."/>
        </authorList>
    </citation>
    <scope>NUCLEOTIDE SEQUENCE [LARGE SCALE GENOMIC DNA]</scope>
    <source>
        <strain evidence="2 3">AD045</strain>
    </source>
</reference>
<name>A0ABQ7K4S5_9FUNG</name>
<feature type="compositionally biased region" description="Low complexity" evidence="1">
    <location>
        <begin position="731"/>
        <end position="748"/>
    </location>
</feature>
<organism evidence="2 3">
    <name type="scientific">Linnemannia gamsii</name>
    <dbReference type="NCBI Taxonomy" id="64522"/>
    <lineage>
        <taxon>Eukaryota</taxon>
        <taxon>Fungi</taxon>
        <taxon>Fungi incertae sedis</taxon>
        <taxon>Mucoromycota</taxon>
        <taxon>Mortierellomycotina</taxon>
        <taxon>Mortierellomycetes</taxon>
        <taxon>Mortierellales</taxon>
        <taxon>Mortierellaceae</taxon>
        <taxon>Linnemannia</taxon>
    </lineage>
</organism>
<feature type="compositionally biased region" description="Polar residues" evidence="1">
    <location>
        <begin position="182"/>
        <end position="193"/>
    </location>
</feature>
<feature type="region of interest" description="Disordered" evidence="1">
    <location>
        <begin position="126"/>
        <end position="218"/>
    </location>
</feature>
<proteinExistence type="predicted"/>
<feature type="region of interest" description="Disordered" evidence="1">
    <location>
        <begin position="729"/>
        <end position="765"/>
    </location>
</feature>
<feature type="region of interest" description="Disordered" evidence="1">
    <location>
        <begin position="407"/>
        <end position="437"/>
    </location>
</feature>
<feature type="compositionally biased region" description="Polar residues" evidence="1">
    <location>
        <begin position="157"/>
        <end position="170"/>
    </location>
</feature>